<protein>
    <submittedName>
        <fullName evidence="2">Uncharacterized protein</fullName>
    </submittedName>
</protein>
<keyword evidence="1" id="KW-0472">Membrane</keyword>
<dbReference type="GO" id="GO:0045227">
    <property type="term" value="P:capsule polysaccharide biosynthetic process"/>
    <property type="evidence" value="ECO:0007669"/>
    <property type="project" value="InterPro"/>
</dbReference>
<evidence type="ECO:0000256" key="1">
    <source>
        <dbReference type="SAM" id="Phobius"/>
    </source>
</evidence>
<evidence type="ECO:0000313" key="3">
    <source>
        <dbReference type="Proteomes" id="UP000226257"/>
    </source>
</evidence>
<dbReference type="InterPro" id="IPR008338">
    <property type="entry name" value="Capsule_biosynth_CapC"/>
</dbReference>
<dbReference type="Proteomes" id="UP000226257">
    <property type="component" value="Unassembled WGS sequence"/>
</dbReference>
<keyword evidence="1" id="KW-0812">Transmembrane</keyword>
<accession>A0A9X7BDF3</accession>
<dbReference type="Pfam" id="PF14102">
    <property type="entry name" value="Caps_synth_CapC"/>
    <property type="match status" value="1"/>
</dbReference>
<gene>
    <name evidence="2" type="ORF">COK98_09430</name>
</gene>
<reference evidence="2 3" key="1">
    <citation type="submission" date="2017-09" db="EMBL/GenBank/DDBJ databases">
        <title>Large-scale bioinformatics analysis of Bacillus genomes uncovers conserved roles of natural products in bacterial physiology.</title>
        <authorList>
            <consortium name="Agbiome Team Llc"/>
            <person name="Bleich R.M."/>
            <person name="Grubbs K.J."/>
            <person name="Santa Maria K.C."/>
            <person name="Allen S.E."/>
            <person name="Farag S."/>
            <person name="Shank E.A."/>
            <person name="Bowers A."/>
        </authorList>
    </citation>
    <scope>NUCLEOTIDE SEQUENCE [LARGE SCALE GENOMIC DNA]</scope>
    <source>
        <strain evidence="2 3">AFS060282</strain>
    </source>
</reference>
<name>A0A9X7BDF3_BACCE</name>
<dbReference type="EMBL" id="NVDQ01000020">
    <property type="protein sequence ID" value="PFV08311.1"/>
    <property type="molecule type" value="Genomic_DNA"/>
</dbReference>
<dbReference type="AlphaFoldDB" id="A0A9X7BDF3"/>
<evidence type="ECO:0000313" key="2">
    <source>
        <dbReference type="EMBL" id="PFV08311.1"/>
    </source>
</evidence>
<sequence length="92" mass="10499">MNILSGLVVPGYLAIIFNEPVFILLVLLTGILTYVIVLYGVLRITILYGSRKFEALPTGDICLKLILDSFYPVLLFHIFHHRKTYDINQMSL</sequence>
<organism evidence="2 3">
    <name type="scientific">Bacillus cereus</name>
    <dbReference type="NCBI Taxonomy" id="1396"/>
    <lineage>
        <taxon>Bacteria</taxon>
        <taxon>Bacillati</taxon>
        <taxon>Bacillota</taxon>
        <taxon>Bacilli</taxon>
        <taxon>Bacillales</taxon>
        <taxon>Bacillaceae</taxon>
        <taxon>Bacillus</taxon>
        <taxon>Bacillus cereus group</taxon>
    </lineage>
</organism>
<feature type="transmembrane region" description="Helical" evidence="1">
    <location>
        <begin position="20"/>
        <end position="42"/>
    </location>
</feature>
<proteinExistence type="predicted"/>
<comment type="caution">
    <text evidence="2">The sequence shown here is derived from an EMBL/GenBank/DDBJ whole genome shotgun (WGS) entry which is preliminary data.</text>
</comment>
<dbReference type="GO" id="GO:0016020">
    <property type="term" value="C:membrane"/>
    <property type="evidence" value="ECO:0007669"/>
    <property type="project" value="InterPro"/>
</dbReference>
<keyword evidence="1" id="KW-1133">Transmembrane helix</keyword>